<dbReference type="OrthoDB" id="9950204at2"/>
<proteinExistence type="predicted"/>
<sequence>MNGEIIRRDFTPVSGGKVLKEEYVQAIMAILRQYQGELGDEQGLHNAAETILSAGLYWVRAFSGKPEEATIVAMIDELGRPGGRPEKIISVMTLAFVLGTTRMPTDVATGLFDELLYRLFSDESNDQLTAIKTIAAALYTTATDNSPF</sequence>
<organism evidence="1 2">
    <name type="scientific">Dendrosporobacter quercicolus</name>
    <dbReference type="NCBI Taxonomy" id="146817"/>
    <lineage>
        <taxon>Bacteria</taxon>
        <taxon>Bacillati</taxon>
        <taxon>Bacillota</taxon>
        <taxon>Negativicutes</taxon>
        <taxon>Selenomonadales</taxon>
        <taxon>Sporomusaceae</taxon>
        <taxon>Dendrosporobacter</taxon>
    </lineage>
</organism>
<reference evidence="1 2" key="1">
    <citation type="submission" date="2016-10" db="EMBL/GenBank/DDBJ databases">
        <authorList>
            <person name="de Groot N.N."/>
        </authorList>
    </citation>
    <scope>NUCLEOTIDE SEQUENCE [LARGE SCALE GENOMIC DNA]</scope>
    <source>
        <strain evidence="1 2">DSM 1736</strain>
    </source>
</reference>
<accession>A0A1G9U7D8</accession>
<dbReference type="EMBL" id="FNHB01000005">
    <property type="protein sequence ID" value="SDM55889.1"/>
    <property type="molecule type" value="Genomic_DNA"/>
</dbReference>
<gene>
    <name evidence="1" type="ORF">SAMN04488502_105217</name>
</gene>
<evidence type="ECO:0000313" key="2">
    <source>
        <dbReference type="Proteomes" id="UP000214880"/>
    </source>
</evidence>
<evidence type="ECO:0000313" key="1">
    <source>
        <dbReference type="EMBL" id="SDM55889.1"/>
    </source>
</evidence>
<dbReference type="RefSeq" id="WP_092073229.1">
    <property type="nucleotide sequence ID" value="NZ_FNHB01000005.1"/>
</dbReference>
<name>A0A1G9U7D8_9FIRM</name>
<dbReference type="STRING" id="146817.SAMN04488502_105217"/>
<protein>
    <submittedName>
        <fullName evidence="1">Uncharacterized protein</fullName>
    </submittedName>
</protein>
<keyword evidence="2" id="KW-1185">Reference proteome</keyword>
<dbReference type="AlphaFoldDB" id="A0A1G9U7D8"/>
<dbReference type="Proteomes" id="UP000214880">
    <property type="component" value="Unassembled WGS sequence"/>
</dbReference>